<organism evidence="7 8">
    <name type="scientific">Chitinophaga ginsengisegetis</name>
    <dbReference type="NCBI Taxonomy" id="393003"/>
    <lineage>
        <taxon>Bacteria</taxon>
        <taxon>Pseudomonadati</taxon>
        <taxon>Bacteroidota</taxon>
        <taxon>Chitinophagia</taxon>
        <taxon>Chitinophagales</taxon>
        <taxon>Chitinophagaceae</taxon>
        <taxon>Chitinophaga</taxon>
    </lineage>
</organism>
<dbReference type="RefSeq" id="WP_079469247.1">
    <property type="nucleotide sequence ID" value="NZ_FUZZ01000001.1"/>
</dbReference>
<proteinExistence type="predicted"/>
<dbReference type="GO" id="GO:0009055">
    <property type="term" value="F:electron transfer activity"/>
    <property type="evidence" value="ECO:0007669"/>
    <property type="project" value="InterPro"/>
</dbReference>
<evidence type="ECO:0000256" key="1">
    <source>
        <dbReference type="ARBA" id="ARBA00022617"/>
    </source>
</evidence>
<keyword evidence="8" id="KW-1185">Reference proteome</keyword>
<dbReference type="InterPro" id="IPR051459">
    <property type="entry name" value="Cytochrome_c-type_DH"/>
</dbReference>
<evidence type="ECO:0000313" key="8">
    <source>
        <dbReference type="Proteomes" id="UP000190166"/>
    </source>
</evidence>
<keyword evidence="5" id="KW-0732">Signal</keyword>
<feature type="chain" id="PRO_5010570070" evidence="5">
    <location>
        <begin position="21"/>
        <end position="137"/>
    </location>
</feature>
<dbReference type="PANTHER" id="PTHR35008">
    <property type="entry name" value="BLL4482 PROTEIN-RELATED"/>
    <property type="match status" value="1"/>
</dbReference>
<keyword evidence="3 4" id="KW-0408">Iron</keyword>
<dbReference type="STRING" id="393003.SAMN05660461_2032"/>
<name>A0A1T5NKW4_9BACT</name>
<dbReference type="PANTHER" id="PTHR35008:SF8">
    <property type="entry name" value="ALCOHOL DEHYDROGENASE CYTOCHROME C SUBUNIT"/>
    <property type="match status" value="1"/>
</dbReference>
<dbReference type="PROSITE" id="PS51007">
    <property type="entry name" value="CYTC"/>
    <property type="match status" value="1"/>
</dbReference>
<dbReference type="Gene3D" id="1.10.760.10">
    <property type="entry name" value="Cytochrome c-like domain"/>
    <property type="match status" value="1"/>
</dbReference>
<dbReference type="InterPro" id="IPR009056">
    <property type="entry name" value="Cyt_c-like_dom"/>
</dbReference>
<evidence type="ECO:0000256" key="3">
    <source>
        <dbReference type="ARBA" id="ARBA00023004"/>
    </source>
</evidence>
<gene>
    <name evidence="7" type="ORF">SAMN05660461_2032</name>
</gene>
<keyword evidence="1 4" id="KW-0349">Heme</keyword>
<dbReference type="GO" id="GO:0046872">
    <property type="term" value="F:metal ion binding"/>
    <property type="evidence" value="ECO:0007669"/>
    <property type="project" value="UniProtKB-KW"/>
</dbReference>
<dbReference type="EMBL" id="FUZZ01000001">
    <property type="protein sequence ID" value="SKD01006.1"/>
    <property type="molecule type" value="Genomic_DNA"/>
</dbReference>
<accession>A0A1T5NKW4</accession>
<feature type="signal peptide" evidence="5">
    <location>
        <begin position="1"/>
        <end position="20"/>
    </location>
</feature>
<keyword evidence="2 4" id="KW-0479">Metal-binding</keyword>
<dbReference type="Proteomes" id="UP000190166">
    <property type="component" value="Unassembled WGS sequence"/>
</dbReference>
<reference evidence="7 8" key="1">
    <citation type="submission" date="2017-02" db="EMBL/GenBank/DDBJ databases">
        <authorList>
            <person name="Peterson S.W."/>
        </authorList>
    </citation>
    <scope>NUCLEOTIDE SEQUENCE [LARGE SCALE GENOMIC DNA]</scope>
    <source>
        <strain evidence="7 8">DSM 18108</strain>
    </source>
</reference>
<dbReference type="Pfam" id="PF00034">
    <property type="entry name" value="Cytochrom_C"/>
    <property type="match status" value="1"/>
</dbReference>
<dbReference type="SUPFAM" id="SSF46626">
    <property type="entry name" value="Cytochrome c"/>
    <property type="match status" value="1"/>
</dbReference>
<evidence type="ECO:0000256" key="5">
    <source>
        <dbReference type="SAM" id="SignalP"/>
    </source>
</evidence>
<dbReference type="AlphaFoldDB" id="A0A1T5NKW4"/>
<protein>
    <submittedName>
        <fullName evidence="7">Cytochrome c, mono-and diheme variants</fullName>
    </submittedName>
</protein>
<evidence type="ECO:0000256" key="2">
    <source>
        <dbReference type="ARBA" id="ARBA00022723"/>
    </source>
</evidence>
<feature type="domain" description="Cytochrome c" evidence="6">
    <location>
        <begin position="29"/>
        <end position="118"/>
    </location>
</feature>
<evidence type="ECO:0000259" key="6">
    <source>
        <dbReference type="PROSITE" id="PS51007"/>
    </source>
</evidence>
<dbReference type="GO" id="GO:0020037">
    <property type="term" value="F:heme binding"/>
    <property type="evidence" value="ECO:0007669"/>
    <property type="project" value="InterPro"/>
</dbReference>
<dbReference type="InterPro" id="IPR036909">
    <property type="entry name" value="Cyt_c-like_dom_sf"/>
</dbReference>
<evidence type="ECO:0000256" key="4">
    <source>
        <dbReference type="PROSITE-ProRule" id="PRU00433"/>
    </source>
</evidence>
<evidence type="ECO:0000313" key="7">
    <source>
        <dbReference type="EMBL" id="SKD01006.1"/>
    </source>
</evidence>
<sequence>MKRIILTGVAFSAVLSFLSAQTKKPGANPAMARGKKVYEQYCLTCHQVDGSGVPHLNPPLIKTTFVLGDKPTLVQVILKGMQSSVPIDDEYYSNNMPPHNFLKDQEIADVLTYVRNNFGNKASAVTAAEVKAIRAKN</sequence>